<evidence type="ECO:0000313" key="1">
    <source>
        <dbReference type="EMBL" id="KFG57035.1"/>
    </source>
</evidence>
<reference evidence="1 2" key="1">
    <citation type="submission" date="2014-05" db="EMBL/GenBank/DDBJ databases">
        <authorList>
            <person name="Sibley D."/>
            <person name="Venepally P."/>
            <person name="Karamycheva S."/>
            <person name="Hadjithomas M."/>
            <person name="Khan A."/>
            <person name="Brunk B."/>
            <person name="Roos D."/>
            <person name="Caler E."/>
            <person name="Lorenzi H."/>
        </authorList>
    </citation>
    <scope>NUCLEOTIDE SEQUENCE [LARGE SCALE GENOMIC DNA]</scope>
    <source>
        <strain evidence="1 2">RUB</strain>
    </source>
</reference>
<protein>
    <submittedName>
        <fullName evidence="1">Uncharacterized protein</fullName>
    </submittedName>
</protein>
<sequence>SAPAREHDKISYEGARTWHSSLNSLYVRPGDFS</sequence>
<dbReference type="VEuPathDB" id="ToxoDB:TGRUB_299995B"/>
<name>A0A086LK67_TOXGO</name>
<dbReference type="Proteomes" id="UP000028834">
    <property type="component" value="Unassembled WGS sequence"/>
</dbReference>
<accession>A0A086LK67</accession>
<comment type="caution">
    <text evidence="1">The sequence shown here is derived from an EMBL/GenBank/DDBJ whole genome shotgun (WGS) entry which is preliminary data.</text>
</comment>
<gene>
    <name evidence="1" type="ORF">TGRUB_299995B</name>
</gene>
<dbReference type="AlphaFoldDB" id="A0A086LK67"/>
<feature type="non-terminal residue" evidence="1">
    <location>
        <position position="1"/>
    </location>
</feature>
<proteinExistence type="predicted"/>
<organism evidence="1 2">
    <name type="scientific">Toxoplasma gondii RUB</name>
    <dbReference type="NCBI Taxonomy" id="935652"/>
    <lineage>
        <taxon>Eukaryota</taxon>
        <taxon>Sar</taxon>
        <taxon>Alveolata</taxon>
        <taxon>Apicomplexa</taxon>
        <taxon>Conoidasida</taxon>
        <taxon>Coccidia</taxon>
        <taxon>Eucoccidiorida</taxon>
        <taxon>Eimeriorina</taxon>
        <taxon>Sarcocystidae</taxon>
        <taxon>Toxoplasma</taxon>
    </lineage>
</organism>
<evidence type="ECO:0000313" key="2">
    <source>
        <dbReference type="Proteomes" id="UP000028834"/>
    </source>
</evidence>
<dbReference type="EMBL" id="AFYV02002966">
    <property type="protein sequence ID" value="KFG57035.1"/>
    <property type="molecule type" value="Genomic_DNA"/>
</dbReference>